<dbReference type="PIRSF" id="PIRSF001788">
    <property type="entry name" value="GMF-beta"/>
    <property type="match status" value="1"/>
</dbReference>
<protein>
    <recommendedName>
        <fullName evidence="3">ADF-H domain-containing protein</fullName>
    </recommendedName>
</protein>
<reference evidence="4" key="1">
    <citation type="journal article" date="2019" name="G3 (Bethesda)">
        <title>Genome Assemblies of Two Rare Opportunistic Yeast Pathogens: Diutina rugosa (syn. Candida rugosa) and Trichomonascus ciferrii (syn. Candida ciferrii).</title>
        <authorList>
            <person name="Mixao V."/>
            <person name="Saus E."/>
            <person name="Hansen A.P."/>
            <person name="Lass-Florl C."/>
            <person name="Gabaldon T."/>
        </authorList>
    </citation>
    <scope>NUCLEOTIDE SEQUENCE</scope>
    <source>
        <strain evidence="4">CBS 4856</strain>
    </source>
</reference>
<comment type="caution">
    <text evidence="4">The sequence shown here is derived from an EMBL/GenBank/DDBJ whole genome shotgun (WGS) entry which is preliminary data.</text>
</comment>
<dbReference type="GO" id="GO:0034316">
    <property type="term" value="P:negative regulation of Arp2/3 complex-mediated actin nucleation"/>
    <property type="evidence" value="ECO:0007669"/>
    <property type="project" value="TreeGrafter"/>
</dbReference>
<dbReference type="OrthoDB" id="3919494at2759"/>
<keyword evidence="2" id="KW-0963">Cytoplasm</keyword>
<evidence type="ECO:0000256" key="1">
    <source>
        <dbReference type="ARBA" id="ARBA00010055"/>
    </source>
</evidence>
<evidence type="ECO:0000313" key="5">
    <source>
        <dbReference type="Proteomes" id="UP000761534"/>
    </source>
</evidence>
<dbReference type="Proteomes" id="UP000761534">
    <property type="component" value="Unassembled WGS sequence"/>
</dbReference>
<accession>A0A642UUI2</accession>
<evidence type="ECO:0000259" key="3">
    <source>
        <dbReference type="PROSITE" id="PS51263"/>
    </source>
</evidence>
<keyword evidence="5" id="KW-1185">Reference proteome</keyword>
<evidence type="ECO:0000313" key="4">
    <source>
        <dbReference type="EMBL" id="KAA8905456.1"/>
    </source>
</evidence>
<sequence>MQALLVKITPDSQTIVVDDTDPKPLTSIEELTEELPDNIPRFVLLSYPIELSDGRKKYPYVLLYYRPATSGQTNNMAYAGAVELVRNEAGVNKVIEIEDPEDLEEIEEKIRD</sequence>
<dbReference type="Gene3D" id="3.40.20.10">
    <property type="entry name" value="Severin"/>
    <property type="match status" value="1"/>
</dbReference>
<dbReference type="VEuPathDB" id="FungiDB:TRICI_005302"/>
<comment type="similarity">
    <text evidence="1 2">Belongs to the actin-binding proteins ADF family. GMF subfamily.</text>
</comment>
<dbReference type="GO" id="GO:0071933">
    <property type="term" value="F:Arp2/3 complex binding"/>
    <property type="evidence" value="ECO:0007669"/>
    <property type="project" value="InterPro"/>
</dbReference>
<dbReference type="EMBL" id="SWFS01000415">
    <property type="protein sequence ID" value="KAA8905456.1"/>
    <property type="molecule type" value="Genomic_DNA"/>
</dbReference>
<keyword evidence="2" id="KW-0539">Nucleus</keyword>
<dbReference type="Pfam" id="PF00241">
    <property type="entry name" value="Cofilin_ADF"/>
    <property type="match status" value="1"/>
</dbReference>
<dbReference type="GO" id="GO:0071846">
    <property type="term" value="P:actin filament debranching"/>
    <property type="evidence" value="ECO:0007669"/>
    <property type="project" value="InterPro"/>
</dbReference>
<proteinExistence type="inferred from homology"/>
<dbReference type="InterPro" id="IPR029006">
    <property type="entry name" value="ADF-H/Gelsolin-like_dom_sf"/>
</dbReference>
<feature type="domain" description="ADF-H" evidence="3">
    <location>
        <begin position="1"/>
        <end position="112"/>
    </location>
</feature>
<dbReference type="PROSITE" id="PS51263">
    <property type="entry name" value="ADF_H"/>
    <property type="match status" value="1"/>
</dbReference>
<evidence type="ECO:0000256" key="2">
    <source>
        <dbReference type="PIRNR" id="PIRNR001788"/>
    </source>
</evidence>
<dbReference type="GO" id="GO:0005634">
    <property type="term" value="C:nucleus"/>
    <property type="evidence" value="ECO:0007669"/>
    <property type="project" value="UniProtKB-SubCell"/>
</dbReference>
<dbReference type="GO" id="GO:0003779">
    <property type="term" value="F:actin binding"/>
    <property type="evidence" value="ECO:0007669"/>
    <property type="project" value="InterPro"/>
</dbReference>
<gene>
    <name evidence="4" type="ORF">TRICI_005302</name>
</gene>
<dbReference type="PANTHER" id="PTHR11249:SF2">
    <property type="entry name" value="GLIA MATURATION FACTOR"/>
    <property type="match status" value="1"/>
</dbReference>
<dbReference type="PANTHER" id="PTHR11249">
    <property type="entry name" value="GLIAL FACTOR NATURATION FACTOR"/>
    <property type="match status" value="1"/>
</dbReference>
<dbReference type="GO" id="GO:0030479">
    <property type="term" value="C:actin cortical patch"/>
    <property type="evidence" value="ECO:0007669"/>
    <property type="project" value="TreeGrafter"/>
</dbReference>
<comment type="subcellular location">
    <subcellularLocation>
        <location evidence="2">Cytoplasm</location>
    </subcellularLocation>
    <subcellularLocation>
        <location evidence="2">Nucleus</location>
    </subcellularLocation>
</comment>
<dbReference type="SUPFAM" id="SSF55753">
    <property type="entry name" value="Actin depolymerizing proteins"/>
    <property type="match status" value="1"/>
</dbReference>
<dbReference type="SMART" id="SM00102">
    <property type="entry name" value="ADF"/>
    <property type="match status" value="1"/>
</dbReference>
<dbReference type="AlphaFoldDB" id="A0A642UUI2"/>
<name>A0A642UUI2_9ASCO</name>
<dbReference type="InterPro" id="IPR002108">
    <property type="entry name" value="ADF-H"/>
</dbReference>
<organism evidence="4 5">
    <name type="scientific">Trichomonascus ciferrii</name>
    <dbReference type="NCBI Taxonomy" id="44093"/>
    <lineage>
        <taxon>Eukaryota</taxon>
        <taxon>Fungi</taxon>
        <taxon>Dikarya</taxon>
        <taxon>Ascomycota</taxon>
        <taxon>Saccharomycotina</taxon>
        <taxon>Dipodascomycetes</taxon>
        <taxon>Dipodascales</taxon>
        <taxon>Trichomonascaceae</taxon>
        <taxon>Trichomonascus</taxon>
        <taxon>Trichomonascus ciferrii complex</taxon>
    </lineage>
</organism>
<dbReference type="InterPro" id="IPR011171">
    <property type="entry name" value="GMF"/>
</dbReference>